<dbReference type="InterPro" id="IPR036291">
    <property type="entry name" value="NAD(P)-bd_dom_sf"/>
</dbReference>
<evidence type="ECO:0000313" key="3">
    <source>
        <dbReference type="Proteomes" id="UP001194746"/>
    </source>
</evidence>
<protein>
    <recommendedName>
        <fullName evidence="1">PRISE-like Rossmann-fold domain-containing protein</fullName>
    </recommendedName>
</protein>
<reference evidence="2" key="1">
    <citation type="journal article" date="2019" name="Beilstein J. Org. Chem.">
        <title>Nanangenines: drimane sesquiterpenoids as the dominant metabolite cohort of a novel Australian fungus, Aspergillus nanangensis.</title>
        <authorList>
            <person name="Lacey H.J."/>
            <person name="Gilchrist C.L.M."/>
            <person name="Crombie A."/>
            <person name="Kalaitzis J.A."/>
            <person name="Vuong D."/>
            <person name="Rutledge P.J."/>
            <person name="Turner P."/>
            <person name="Pitt J.I."/>
            <person name="Lacey E."/>
            <person name="Chooi Y.H."/>
            <person name="Piggott A.M."/>
        </authorList>
    </citation>
    <scope>NUCLEOTIDE SEQUENCE</scope>
    <source>
        <strain evidence="2">MST-FP2251</strain>
    </source>
</reference>
<keyword evidence="3" id="KW-1185">Reference proteome</keyword>
<name>A0AAD4CD52_ASPNN</name>
<comment type="caution">
    <text evidence="2">The sequence shown here is derived from an EMBL/GenBank/DDBJ whole genome shotgun (WGS) entry which is preliminary data.</text>
</comment>
<reference evidence="2" key="2">
    <citation type="submission" date="2020-02" db="EMBL/GenBank/DDBJ databases">
        <authorList>
            <person name="Gilchrist C.L.M."/>
            <person name="Chooi Y.-H."/>
        </authorList>
    </citation>
    <scope>NUCLEOTIDE SEQUENCE</scope>
    <source>
        <strain evidence="2">MST-FP2251</strain>
    </source>
</reference>
<feature type="domain" description="PRISE-like Rossmann-fold" evidence="1">
    <location>
        <begin position="80"/>
        <end position="272"/>
    </location>
</feature>
<dbReference type="InterPro" id="IPR055222">
    <property type="entry name" value="PRISE-like_Rossmann-fold"/>
</dbReference>
<dbReference type="AlphaFoldDB" id="A0AAD4CD52"/>
<dbReference type="PANTHER" id="PTHR32487">
    <property type="entry name" value="3-OXO-DELTA(4,5)-STEROID 5-BETA-REDUCTASE"/>
    <property type="match status" value="1"/>
</dbReference>
<dbReference type="Gene3D" id="3.40.50.720">
    <property type="entry name" value="NAD(P)-binding Rossmann-like Domain"/>
    <property type="match status" value="1"/>
</dbReference>
<evidence type="ECO:0000259" key="1">
    <source>
        <dbReference type="Pfam" id="PF22917"/>
    </source>
</evidence>
<dbReference type="EMBL" id="VCAU01000127">
    <property type="protein sequence ID" value="KAF9884289.1"/>
    <property type="molecule type" value="Genomic_DNA"/>
</dbReference>
<accession>A0AAD4CD52</accession>
<gene>
    <name evidence="2" type="ORF">FE257_001919</name>
</gene>
<evidence type="ECO:0000313" key="2">
    <source>
        <dbReference type="EMBL" id="KAF9884289.1"/>
    </source>
</evidence>
<sequence>MRLRPLGSAEAKFIPHTIKLTDDEVSRLQHVPCDFFSTPNKIASALRVNSVTADYVFFYSYLQPKPKPGATIWSNAQELYEVNAALLRNSLAALPVAGLKPRRILLQTGAKYYGPHTGTIRLPAIESDLRSELEPNFYYIQEDLLKAHCQKEQTGWNVIRPSWVIGATTNAQMNAFYAFGVYAAVQAHLKKPMLFPGSFDIWQRVSFHSSAALTGCISEWAVLEEACKNKAFNSTDPHGLAWNRFWPELGRWFGVERLSLPPDEEKNMLEIRPNYGKNSPLGYGPPVVLRLAFSLTQWANDSEIANAWKEVMTKHGLTHDPFEDVAGLFPFADASLCNPPQLSMNKACRYGWTGYIDTIESIWVMFEEMNHLGMLPSMSAKDPRPCI</sequence>
<dbReference type="Proteomes" id="UP001194746">
    <property type="component" value="Unassembled WGS sequence"/>
</dbReference>
<organism evidence="2 3">
    <name type="scientific">Aspergillus nanangensis</name>
    <dbReference type="NCBI Taxonomy" id="2582783"/>
    <lineage>
        <taxon>Eukaryota</taxon>
        <taxon>Fungi</taxon>
        <taxon>Dikarya</taxon>
        <taxon>Ascomycota</taxon>
        <taxon>Pezizomycotina</taxon>
        <taxon>Eurotiomycetes</taxon>
        <taxon>Eurotiomycetidae</taxon>
        <taxon>Eurotiales</taxon>
        <taxon>Aspergillaceae</taxon>
        <taxon>Aspergillus</taxon>
        <taxon>Aspergillus subgen. Circumdati</taxon>
    </lineage>
</organism>
<proteinExistence type="predicted"/>
<dbReference type="Pfam" id="PF22917">
    <property type="entry name" value="PRISE"/>
    <property type="match status" value="1"/>
</dbReference>
<dbReference type="PANTHER" id="PTHR32487:SF29">
    <property type="entry name" value="NAD-DEPENDENT EPIMERASE_DEHYDRATASE DOMAIN-CONTAINING PROTEIN"/>
    <property type="match status" value="1"/>
</dbReference>
<dbReference type="SUPFAM" id="SSF51735">
    <property type="entry name" value="NAD(P)-binding Rossmann-fold domains"/>
    <property type="match status" value="1"/>
</dbReference>